<protein>
    <recommendedName>
        <fullName evidence="3">Sushi domain-containing protein</fullName>
    </recommendedName>
</protein>
<evidence type="ECO:0008006" key="3">
    <source>
        <dbReference type="Google" id="ProtNLM"/>
    </source>
</evidence>
<organism evidence="1 2">
    <name type="scientific">Tigriopus californicus</name>
    <name type="common">Marine copepod</name>
    <dbReference type="NCBI Taxonomy" id="6832"/>
    <lineage>
        <taxon>Eukaryota</taxon>
        <taxon>Metazoa</taxon>
        <taxon>Ecdysozoa</taxon>
        <taxon>Arthropoda</taxon>
        <taxon>Crustacea</taxon>
        <taxon>Multicrustacea</taxon>
        <taxon>Hexanauplia</taxon>
        <taxon>Copepoda</taxon>
        <taxon>Harpacticoida</taxon>
        <taxon>Harpacticidae</taxon>
        <taxon>Tigriopus</taxon>
    </lineage>
</organism>
<gene>
    <name evidence="1" type="ORF">TCAL_16071</name>
</gene>
<reference evidence="1 2" key="1">
    <citation type="journal article" date="2018" name="Nat. Ecol. Evol.">
        <title>Genomic signatures of mitonuclear coevolution across populations of Tigriopus californicus.</title>
        <authorList>
            <person name="Barreto F.S."/>
            <person name="Watson E.T."/>
            <person name="Lima T.G."/>
            <person name="Willett C.S."/>
            <person name="Edmands S."/>
            <person name="Li W."/>
            <person name="Burton R.S."/>
        </authorList>
    </citation>
    <scope>NUCLEOTIDE SEQUENCE [LARGE SCALE GENOMIC DNA]</scope>
    <source>
        <strain evidence="1 2">San Diego</strain>
    </source>
</reference>
<feature type="non-terminal residue" evidence="1">
    <location>
        <position position="466"/>
    </location>
</feature>
<evidence type="ECO:0000313" key="1">
    <source>
        <dbReference type="EMBL" id="TRY79917.1"/>
    </source>
</evidence>
<proteinExistence type="predicted"/>
<keyword evidence="2" id="KW-1185">Reference proteome</keyword>
<evidence type="ECO:0000313" key="2">
    <source>
        <dbReference type="Proteomes" id="UP000318571"/>
    </source>
</evidence>
<name>A0A553PQF9_TIGCA</name>
<dbReference type="Proteomes" id="UP000318571">
    <property type="component" value="Chromosome 6"/>
</dbReference>
<accession>A0A553PQF9</accession>
<sequence length="466" mass="51597">MCHLPSGLCSIPKCPDLFVKNSDLKVPMKNVSLGTIFEIHCKEGFVIPKQEARKVKCILGTIGPIWTTEDNESVQDCVPGCGSCSDCQANEECFHHVCVPLTCSQSEIESYRRLDCSNSRYSIGAACSFKTTAGFVEGRNLTKSGSAICVQSGDCDPHSRGKRSAWALPEIVPGCHPEAQDEDCEPWEECRIDLGNQCQLKRCPLKVDHGTITDVGQSVINESKPRASGQFGTLKCSIGFATGYDPTFSTSREVPLLPWTDESHVECQYLKGKYPLWSTYGGIPVNCFKVCQDHNDCSIHEMCSRSRSETNNDYDGTFRLVCEKDHANYPVLNQDPTCEIGCTLKTESQDCLRNQICMDHQCQDLLCEEPRTRNANIELFESKGKKAPIGTRGVLHCQEGFIYPLPNGGHSHFVPVECVRSLVEQGEGQWSLLWQSDHAIGIKECVPGCILDEDCPPTSFCNSDLQ</sequence>
<dbReference type="AlphaFoldDB" id="A0A553PQF9"/>
<comment type="caution">
    <text evidence="1">The sequence shown here is derived from an EMBL/GenBank/DDBJ whole genome shotgun (WGS) entry which is preliminary data.</text>
</comment>
<dbReference type="EMBL" id="VCGU01000002">
    <property type="protein sequence ID" value="TRY79917.1"/>
    <property type="molecule type" value="Genomic_DNA"/>
</dbReference>